<proteinExistence type="predicted"/>
<dbReference type="AlphaFoldDB" id="A0AAN8W0J5"/>
<evidence type="ECO:0000313" key="3">
    <source>
        <dbReference type="EMBL" id="KAK6939232.1"/>
    </source>
</evidence>
<dbReference type="PROSITE" id="PS51375">
    <property type="entry name" value="PPR"/>
    <property type="match status" value="4"/>
</dbReference>
<evidence type="ECO:0000313" key="4">
    <source>
        <dbReference type="Proteomes" id="UP001370490"/>
    </source>
</evidence>
<dbReference type="InterPro" id="IPR011990">
    <property type="entry name" value="TPR-like_helical_dom_sf"/>
</dbReference>
<feature type="repeat" description="PPR" evidence="2">
    <location>
        <begin position="358"/>
        <end position="392"/>
    </location>
</feature>
<feature type="repeat" description="PPR" evidence="2">
    <location>
        <begin position="582"/>
        <end position="616"/>
    </location>
</feature>
<evidence type="ECO:0000256" key="1">
    <source>
        <dbReference type="ARBA" id="ARBA00022737"/>
    </source>
</evidence>
<comment type="caution">
    <text evidence="3">The sequence shown here is derived from an EMBL/GenBank/DDBJ whole genome shotgun (WGS) entry which is preliminary data.</text>
</comment>
<dbReference type="NCBIfam" id="TIGR00756">
    <property type="entry name" value="PPR"/>
    <property type="match status" value="3"/>
</dbReference>
<dbReference type="Gene3D" id="1.25.40.10">
    <property type="entry name" value="Tetratricopeptide repeat domain"/>
    <property type="match status" value="4"/>
</dbReference>
<dbReference type="EMBL" id="JBAMMX010000005">
    <property type="protein sequence ID" value="KAK6939232.1"/>
    <property type="molecule type" value="Genomic_DNA"/>
</dbReference>
<dbReference type="Proteomes" id="UP001370490">
    <property type="component" value="Unassembled WGS sequence"/>
</dbReference>
<dbReference type="PANTHER" id="PTHR47859:SF1">
    <property type="entry name" value="PENTATRICOPEPTIDE REPEAT-CONTAINING PROTEIN"/>
    <property type="match status" value="1"/>
</dbReference>
<dbReference type="Pfam" id="PF13812">
    <property type="entry name" value="PPR_3"/>
    <property type="match status" value="3"/>
</dbReference>
<sequence length="836" mass="95351">MYRSLSRIRFPYIADIRIRDLSSHLENKQKNFSDCLESARTFTSTIGHKYIGYGGESYKKSMQFQIVNALRSGERAEASRLLSDLGNGNYSIKANDFVHILDYCGQSPDPLFVLETLKLVREKEISLNNRCYKFIIKALCLGGYLEEAFNLISIIGDSDGIYPVLPAYNDFLMGCSHARKQTTSYANYCLDLMERHLVGKNEITYRKLLKLAEWQKNLPAIHEIWLDYTKYYCLNIFTLHEFIKSFIELGDLTSAYETLQQMVSLALKESFSINKTSKDILFPPMMDIPIPSNKMMGFKMYHLDDADSTPIFNSFEQAGTVSINSQLLTSFGLGSKEAKGRGSNIWKKHRNRPLAKVLRWSYNNFIHACAKVQNRGLAEQLFAQMQNLGIEPSLVTYDGFVRAIVSDRGSNDVMEVFKVMQQRNLKPRDPTLATLSIECSKMLELDLAEAMLDEISEHSHVNPYNVFLVACDTLDQPERAVKILLKMKQFKIQFDVMTYEVLFSLFGNVNAPYEKGNVLSQVDAVKRIKAIEKDMEKNGILHSQSSMNNLLRALGAEGMVEELIHYLHVAENHFNRGNCYLATPIYNTVLHSLIEENETHMAADIFKAMRYFGFRPDDATYHIMLGCCSATKCFQSACVLLSLMLRDGYCLQSSTYTALMEIWLSYGEFDEATDLLDKASSEGIQPDLILFNTILREASRKGRIDVIELIAEQMLQKKIQPDSSTCTYIFSAYVDCGFQSTAIEALEVLSMLMISQEDVMLQEKRKFFEGFIFAEDSEAESQLFEFFKGYEESLTFALLSLRWCAMVGSSISWSPDQSPWTIRLSKNHRTGQRKAS</sequence>
<feature type="repeat" description="PPR" evidence="2">
    <location>
        <begin position="652"/>
        <end position="686"/>
    </location>
</feature>
<protein>
    <submittedName>
        <fullName evidence="3">Pentatricopeptide repeat</fullName>
    </submittedName>
</protein>
<keyword evidence="4" id="KW-1185">Reference proteome</keyword>
<keyword evidence="1" id="KW-0677">Repeat</keyword>
<reference evidence="3 4" key="1">
    <citation type="submission" date="2023-12" db="EMBL/GenBank/DDBJ databases">
        <title>A high-quality genome assembly for Dillenia turbinata (Dilleniales).</title>
        <authorList>
            <person name="Chanderbali A."/>
        </authorList>
    </citation>
    <scope>NUCLEOTIDE SEQUENCE [LARGE SCALE GENOMIC DNA]</scope>
    <source>
        <strain evidence="3">LSX21</strain>
        <tissue evidence="3">Leaf</tissue>
    </source>
</reference>
<name>A0AAN8W0J5_9MAGN</name>
<dbReference type="Pfam" id="PF13041">
    <property type="entry name" value="PPR_2"/>
    <property type="match status" value="1"/>
</dbReference>
<dbReference type="InterPro" id="IPR002885">
    <property type="entry name" value="PPR_rpt"/>
</dbReference>
<organism evidence="3 4">
    <name type="scientific">Dillenia turbinata</name>
    <dbReference type="NCBI Taxonomy" id="194707"/>
    <lineage>
        <taxon>Eukaryota</taxon>
        <taxon>Viridiplantae</taxon>
        <taxon>Streptophyta</taxon>
        <taxon>Embryophyta</taxon>
        <taxon>Tracheophyta</taxon>
        <taxon>Spermatophyta</taxon>
        <taxon>Magnoliopsida</taxon>
        <taxon>eudicotyledons</taxon>
        <taxon>Gunneridae</taxon>
        <taxon>Pentapetalae</taxon>
        <taxon>Dilleniales</taxon>
        <taxon>Dilleniaceae</taxon>
        <taxon>Dillenia</taxon>
    </lineage>
</organism>
<dbReference type="PANTHER" id="PTHR47859">
    <property type="entry name" value="PENTATRICOPEPTIDE REPEAT-CONTAINING PROTEIN"/>
    <property type="match status" value="1"/>
</dbReference>
<gene>
    <name evidence="3" type="ORF">RJ641_028763</name>
</gene>
<evidence type="ECO:0000256" key="2">
    <source>
        <dbReference type="PROSITE-ProRule" id="PRU00708"/>
    </source>
</evidence>
<feature type="repeat" description="PPR" evidence="2">
    <location>
        <begin position="687"/>
        <end position="721"/>
    </location>
</feature>
<accession>A0AAN8W0J5</accession>